<evidence type="ECO:0000313" key="1">
    <source>
        <dbReference type="Proteomes" id="UP000887580"/>
    </source>
</evidence>
<accession>A0AC35FBP0</accession>
<name>A0AC35FBP0_9BILA</name>
<reference evidence="2" key="1">
    <citation type="submission" date="2022-11" db="UniProtKB">
        <authorList>
            <consortium name="WormBaseParasite"/>
        </authorList>
    </citation>
    <scope>IDENTIFICATION</scope>
</reference>
<proteinExistence type="predicted"/>
<dbReference type="Proteomes" id="UP000887580">
    <property type="component" value="Unplaced"/>
</dbReference>
<evidence type="ECO:0000313" key="2">
    <source>
        <dbReference type="WBParaSite" id="PS1159_v2.g15897.t1"/>
    </source>
</evidence>
<sequence>MLREYQSNEELQELLQVTQSFPCFLNIHFDILTKITERFPENVSRYFVYRNDDGRYLIVLYRRYIMAPYRPMLAFSYDTNAKLEKKILWGIFDEISSITHSLHHHVPVTCIYGSLASYYKEWYNERFMGKTLRSNPCLMFYMIQEQQKMLLEVCKNGAISLPEEYHFDESNFESDIDVIIDTGKFCNKSDHSVIKVQLRQMPYALIRHKSTGDAVAFEYVDARGCLNHQYVLPEHRQKGLGSAVEKMVCQKLIKENMMPFKFVELSNEKVIAASKKSKYWTCWEDSNEPIIQHWMKEYEVENK</sequence>
<protein>
    <submittedName>
        <fullName evidence="2">Glycine N-acyltransferase-like protein</fullName>
    </submittedName>
</protein>
<dbReference type="WBParaSite" id="PS1159_v2.g15897.t1">
    <property type="protein sequence ID" value="PS1159_v2.g15897.t1"/>
    <property type="gene ID" value="PS1159_v2.g15897"/>
</dbReference>
<organism evidence="1 2">
    <name type="scientific">Panagrolaimus sp. PS1159</name>
    <dbReference type="NCBI Taxonomy" id="55785"/>
    <lineage>
        <taxon>Eukaryota</taxon>
        <taxon>Metazoa</taxon>
        <taxon>Ecdysozoa</taxon>
        <taxon>Nematoda</taxon>
        <taxon>Chromadorea</taxon>
        <taxon>Rhabditida</taxon>
        <taxon>Tylenchina</taxon>
        <taxon>Panagrolaimomorpha</taxon>
        <taxon>Panagrolaimoidea</taxon>
        <taxon>Panagrolaimidae</taxon>
        <taxon>Panagrolaimus</taxon>
    </lineage>
</organism>